<evidence type="ECO:0000256" key="5">
    <source>
        <dbReference type="ARBA" id="ARBA00023002"/>
    </source>
</evidence>
<keyword evidence="4" id="KW-0274">FAD</keyword>
<dbReference type="STRING" id="1123029.SAMN02745172_04065"/>
<dbReference type="GO" id="GO:0004368">
    <property type="term" value="F:glycerol-3-phosphate dehydrogenase (quinone) activity"/>
    <property type="evidence" value="ECO:0007669"/>
    <property type="project" value="InterPro"/>
</dbReference>
<dbReference type="Gene3D" id="3.30.9.10">
    <property type="entry name" value="D-Amino Acid Oxidase, subunit A, domain 2"/>
    <property type="match status" value="1"/>
</dbReference>
<dbReference type="EMBL" id="FRXO01000013">
    <property type="protein sequence ID" value="SHO67387.1"/>
    <property type="molecule type" value="Genomic_DNA"/>
</dbReference>
<dbReference type="Gene3D" id="3.50.50.60">
    <property type="entry name" value="FAD/NAD(P)-binding domain"/>
    <property type="match status" value="1"/>
</dbReference>
<dbReference type="Proteomes" id="UP000186406">
    <property type="component" value="Unassembled WGS sequence"/>
</dbReference>
<dbReference type="InterPro" id="IPR031656">
    <property type="entry name" value="DAO_C"/>
</dbReference>
<evidence type="ECO:0000313" key="9">
    <source>
        <dbReference type="Proteomes" id="UP000186406"/>
    </source>
</evidence>
<gene>
    <name evidence="8" type="ORF">SAMN02745172_04065</name>
</gene>
<evidence type="ECO:0000256" key="3">
    <source>
        <dbReference type="ARBA" id="ARBA00022630"/>
    </source>
</evidence>
<feature type="domain" description="Alpha-glycerophosphate oxidase C-terminal" evidence="7">
    <location>
        <begin position="424"/>
        <end position="550"/>
    </location>
</feature>
<accession>A0A1M7ZR85</accession>
<dbReference type="Pfam" id="PF16901">
    <property type="entry name" value="DAO_C"/>
    <property type="match status" value="1"/>
</dbReference>
<protein>
    <submittedName>
        <fullName evidence="8">Glycerol-3-phosphate dehydrogenase</fullName>
    </submittedName>
</protein>
<evidence type="ECO:0000256" key="1">
    <source>
        <dbReference type="ARBA" id="ARBA00001974"/>
    </source>
</evidence>
<evidence type="ECO:0000259" key="6">
    <source>
        <dbReference type="Pfam" id="PF01266"/>
    </source>
</evidence>
<keyword evidence="5" id="KW-0560">Oxidoreductase</keyword>
<dbReference type="PRINTS" id="PR01001">
    <property type="entry name" value="FADG3PDH"/>
</dbReference>
<evidence type="ECO:0000313" key="8">
    <source>
        <dbReference type="EMBL" id="SHO67387.1"/>
    </source>
</evidence>
<dbReference type="InterPro" id="IPR038299">
    <property type="entry name" value="DAO_C_sf"/>
</dbReference>
<dbReference type="Gene3D" id="1.10.8.870">
    <property type="entry name" value="Alpha-glycerophosphate oxidase, cap domain"/>
    <property type="match status" value="1"/>
</dbReference>
<evidence type="ECO:0000259" key="7">
    <source>
        <dbReference type="Pfam" id="PF16901"/>
    </source>
</evidence>
<comment type="cofactor">
    <cofactor evidence="1">
        <name>FAD</name>
        <dbReference type="ChEBI" id="CHEBI:57692"/>
    </cofactor>
</comment>
<dbReference type="OrthoDB" id="9766796at2"/>
<dbReference type="InterPro" id="IPR006076">
    <property type="entry name" value="FAD-dep_OxRdtase"/>
</dbReference>
<dbReference type="SUPFAM" id="SSF51905">
    <property type="entry name" value="FAD/NAD(P)-binding domain"/>
    <property type="match status" value="1"/>
</dbReference>
<comment type="similarity">
    <text evidence="2">Belongs to the FAD-dependent glycerol-3-phosphate dehydrogenase family.</text>
</comment>
<dbReference type="PROSITE" id="PS00978">
    <property type="entry name" value="FAD_G3PDH_2"/>
    <property type="match status" value="1"/>
</dbReference>
<dbReference type="InterPro" id="IPR036188">
    <property type="entry name" value="FAD/NAD-bd_sf"/>
</dbReference>
<sequence>MKTRAEVLRRLAALGAGDGTVDVLIVGGGINGVGILRDLAAQGVPALLVEQEDFSGGTSAAPSRLIHGGLRYLETGEFALVRESVEERNLLLRNAAHVVKPLRVWVPVQGWFGGLGSALGRVLRLVRTPSRKGAAVVTMGLVVYDWFGKVGRSMPTHRILSRRDALAEVPSLNPSTTVIGEFYDARITHPERLVVELVADAEADCPQAMAVNYLSVSGFADGAVVLTDRIGGAEFRVRPKVVVNAAGPWVDGVDGVLGSRDRLMGGTKGSHLVIRAPGLVGELGDTMLYFETPDHRICLIYRLSGDLFLLGTTDIRTDDPADRVCSEAEIAYLLDVLRTALPGFRPNREDIVFQYAGVRPLPVSSAGATGAISRDHKLHEREPSAGRPFALLTLVGGKWTTYRACAEQIVDVVLRRLHYPRRVDTRTLPVGGGRDFPADEAALGAWVRALAARHGLPDARVRDLAGRYGSGAEAVATAIAAAVTDRPIAGAPTYSAAEIACLARQERVERLGDIVLRRTLMAFEGLACRETLADLAEVVGDALHWSGERREAELQATMTLMATRHGVAMDWARAA</sequence>
<keyword evidence="9" id="KW-1185">Reference proteome</keyword>
<reference evidence="8 9" key="1">
    <citation type="submission" date="2016-12" db="EMBL/GenBank/DDBJ databases">
        <authorList>
            <person name="Song W.-J."/>
            <person name="Kurnit D.M."/>
        </authorList>
    </citation>
    <scope>NUCLEOTIDE SEQUENCE [LARGE SCALE GENOMIC DNA]</scope>
    <source>
        <strain evidence="8 9">DSM 19599</strain>
    </source>
</reference>
<evidence type="ECO:0000256" key="2">
    <source>
        <dbReference type="ARBA" id="ARBA00007330"/>
    </source>
</evidence>
<proteinExistence type="inferred from homology"/>
<feature type="domain" description="FAD dependent oxidoreductase" evidence="6">
    <location>
        <begin position="22"/>
        <end position="362"/>
    </location>
</feature>
<keyword evidence="3" id="KW-0285">Flavoprotein</keyword>
<dbReference type="InterPro" id="IPR000447">
    <property type="entry name" value="G3P_DH_FAD-dep"/>
</dbReference>
<evidence type="ECO:0000256" key="4">
    <source>
        <dbReference type="ARBA" id="ARBA00022827"/>
    </source>
</evidence>
<dbReference type="PANTHER" id="PTHR11985:SF15">
    <property type="entry name" value="GLYCEROL-3-PHOSPHATE DEHYDROGENASE, MITOCHONDRIAL"/>
    <property type="match status" value="1"/>
</dbReference>
<dbReference type="Pfam" id="PF01266">
    <property type="entry name" value="DAO"/>
    <property type="match status" value="1"/>
</dbReference>
<dbReference type="AlphaFoldDB" id="A0A1M7ZR85"/>
<organism evidence="8 9">
    <name type="scientific">Pseudoxanthobacter soli DSM 19599</name>
    <dbReference type="NCBI Taxonomy" id="1123029"/>
    <lineage>
        <taxon>Bacteria</taxon>
        <taxon>Pseudomonadati</taxon>
        <taxon>Pseudomonadota</taxon>
        <taxon>Alphaproteobacteria</taxon>
        <taxon>Hyphomicrobiales</taxon>
        <taxon>Segnochrobactraceae</taxon>
        <taxon>Pseudoxanthobacter</taxon>
    </lineage>
</organism>
<name>A0A1M7ZR85_9HYPH</name>
<dbReference type="PANTHER" id="PTHR11985">
    <property type="entry name" value="GLYCEROL-3-PHOSPHATE DEHYDROGENASE"/>
    <property type="match status" value="1"/>
</dbReference>
<dbReference type="GO" id="GO:0046168">
    <property type="term" value="P:glycerol-3-phosphate catabolic process"/>
    <property type="evidence" value="ECO:0007669"/>
    <property type="project" value="TreeGrafter"/>
</dbReference>